<dbReference type="RefSeq" id="WP_105225916.1">
    <property type="nucleotide sequence ID" value="NZ_PCQE01000017.1"/>
</dbReference>
<comment type="caution">
    <text evidence="1">The sequence shown here is derived from an EMBL/GenBank/DDBJ whole genome shotgun (WGS) entry which is preliminary data.</text>
</comment>
<dbReference type="AlphaFoldDB" id="A0A2S9DRH4"/>
<accession>A0A2S9DRH4</accession>
<reference evidence="1 2" key="1">
    <citation type="submission" date="2017-09" db="EMBL/GenBank/DDBJ databases">
        <title>Genomic, metabolic, and phenotypic characteristics of bacterial isolates from the natural microbiome of the model nematode Caenorhabditis elegans.</title>
        <authorList>
            <person name="Zimmermann J."/>
            <person name="Obeng N."/>
            <person name="Yang W."/>
            <person name="Obeng O."/>
            <person name="Kissoyan K."/>
            <person name="Pees B."/>
            <person name="Dirksen P."/>
            <person name="Hoppner M."/>
            <person name="Franke A."/>
            <person name="Rosenstiel P."/>
            <person name="Leippe M."/>
            <person name="Dierking K."/>
            <person name="Kaleta C."/>
            <person name="Schulenburg H."/>
        </authorList>
    </citation>
    <scope>NUCLEOTIDE SEQUENCE [LARGE SCALE GENOMIC DNA]</scope>
    <source>
        <strain evidence="1 2">MYb184</strain>
    </source>
</reference>
<gene>
    <name evidence="1" type="ORF">CQ006_12540</name>
</gene>
<proteinExistence type="predicted"/>
<evidence type="ECO:0000313" key="2">
    <source>
        <dbReference type="Proteomes" id="UP000239458"/>
    </source>
</evidence>
<dbReference type="EMBL" id="PCQE01000017">
    <property type="protein sequence ID" value="PRC05137.1"/>
    <property type="molecule type" value="Genomic_DNA"/>
</dbReference>
<dbReference type="Proteomes" id="UP000239458">
    <property type="component" value="Unassembled WGS sequence"/>
</dbReference>
<sequence>MKRRQISPSALPAIGQPFAGGFYAGRIYFDGAEFALIDAGREFETTAHWWDQEGPKPRIRGTQSRYDGMANTKAMAEEGSAIAHKVLGMNVRGSWGWHIPSIEELNLLRSNLLQLEDWGRDSLGPIKDAPNAFACTHTYWSSTQKEGSATAWCMHMLPWSYPDSNWVSQCKGIRPVKVLQIKADAFVHDPASDARAIEKIAAQVDLQGLTASPAVAEVLGQFINEDTGRFYGRTDDLLAQLAMIAGEARP</sequence>
<protein>
    <recommendedName>
        <fullName evidence="3">DUF1566 domain-containing protein</fullName>
    </recommendedName>
</protein>
<evidence type="ECO:0008006" key="3">
    <source>
        <dbReference type="Google" id="ProtNLM"/>
    </source>
</evidence>
<organism evidence="1 2">
    <name type="scientific">Pseudomonas cedrina</name>
    <dbReference type="NCBI Taxonomy" id="651740"/>
    <lineage>
        <taxon>Bacteria</taxon>
        <taxon>Pseudomonadati</taxon>
        <taxon>Pseudomonadota</taxon>
        <taxon>Gammaproteobacteria</taxon>
        <taxon>Pseudomonadales</taxon>
        <taxon>Pseudomonadaceae</taxon>
        <taxon>Pseudomonas</taxon>
    </lineage>
</organism>
<evidence type="ECO:0000313" key="1">
    <source>
        <dbReference type="EMBL" id="PRC05137.1"/>
    </source>
</evidence>
<name>A0A2S9DRH4_PSECE</name>